<dbReference type="SUPFAM" id="SSF55418">
    <property type="entry name" value="eIF4e-like"/>
    <property type="match status" value="1"/>
</dbReference>
<dbReference type="PANTHER" id="PTHR31977:SF1">
    <property type="entry name" value="UPF0696 PROTEIN C11ORF68"/>
    <property type="match status" value="1"/>
</dbReference>
<feature type="region of interest" description="Disordered" evidence="2">
    <location>
        <begin position="1"/>
        <end position="36"/>
    </location>
</feature>
<proteinExistence type="inferred from homology"/>
<reference evidence="3 4" key="1">
    <citation type="submission" date="2024-09" db="EMBL/GenBank/DDBJ databases">
        <title>Itraconazole resistance in Madurella fahalii resulting from another homologue of gene encoding cytochrome P450 14-alpha sterol demethylase (CYP51).</title>
        <authorList>
            <person name="Yoshioka I."/>
            <person name="Fahal A.H."/>
            <person name="Kaneko S."/>
            <person name="Yaguchi T."/>
        </authorList>
    </citation>
    <scope>NUCLEOTIDE SEQUENCE [LARGE SCALE GENOMIC DNA]</scope>
    <source>
        <strain evidence="3 4">IFM 68171</strain>
    </source>
</reference>
<sequence length="270" mass="29988">MPSPATSAQDIEPPGLSAVDDEPRDPYADTRNPAEAVPEFLARLPPVPADGNPPVSYWYSVYPDCHGPDTPVDAPDIAQAIRFRRAGRRLLQRYKLARDSNSRNEPLCARQREELTRDIGRLARENGIAEGKWMLFPTIDTVTEVWRAVAEAVVAGRLGVGAKVATAGLEGDENARVICMYTKDFTDVEDVKRVLLALDEMGLVKAAAGRASHIMYNCDAYTCLDIYKGNEYQLPVSIYKRSDMFPERRSPSASERGRAHVLKELLQRGQ</sequence>
<evidence type="ECO:0000313" key="4">
    <source>
        <dbReference type="Proteomes" id="UP001628179"/>
    </source>
</evidence>
<dbReference type="EMBL" id="BAAFSV010000001">
    <property type="protein sequence ID" value="GAB1309970.1"/>
    <property type="molecule type" value="Genomic_DNA"/>
</dbReference>
<evidence type="ECO:0000313" key="3">
    <source>
        <dbReference type="EMBL" id="GAB1309970.1"/>
    </source>
</evidence>
<gene>
    <name evidence="3" type="ORF">MFIFM68171_00180</name>
</gene>
<dbReference type="Gene3D" id="3.30.760.10">
    <property type="entry name" value="RNA Cap, Translation Initiation Factor Eif4e"/>
    <property type="match status" value="1"/>
</dbReference>
<dbReference type="RefSeq" id="XP_070911703.1">
    <property type="nucleotide sequence ID" value="XM_071055602.1"/>
</dbReference>
<dbReference type="Proteomes" id="UP001628179">
    <property type="component" value="Unassembled WGS sequence"/>
</dbReference>
<organism evidence="3 4">
    <name type="scientific">Madurella fahalii</name>
    <dbReference type="NCBI Taxonomy" id="1157608"/>
    <lineage>
        <taxon>Eukaryota</taxon>
        <taxon>Fungi</taxon>
        <taxon>Dikarya</taxon>
        <taxon>Ascomycota</taxon>
        <taxon>Pezizomycotina</taxon>
        <taxon>Sordariomycetes</taxon>
        <taxon>Sordariomycetidae</taxon>
        <taxon>Sordariales</taxon>
        <taxon>Sordariales incertae sedis</taxon>
        <taxon>Madurella</taxon>
    </lineage>
</organism>
<evidence type="ECO:0000256" key="1">
    <source>
        <dbReference type="ARBA" id="ARBA00010568"/>
    </source>
</evidence>
<keyword evidence="4" id="KW-1185">Reference proteome</keyword>
<evidence type="ECO:0000256" key="2">
    <source>
        <dbReference type="SAM" id="MobiDB-lite"/>
    </source>
</evidence>
<dbReference type="InterPro" id="IPR023398">
    <property type="entry name" value="TIF_eIF4e-like"/>
</dbReference>
<comment type="similarity">
    <text evidence="1">Belongs to the UPF0696 family.</text>
</comment>
<evidence type="ECO:0008006" key="5">
    <source>
        <dbReference type="Google" id="ProtNLM"/>
    </source>
</evidence>
<name>A0ABQ0FWU4_9PEZI</name>
<dbReference type="PANTHER" id="PTHR31977">
    <property type="entry name" value="UPF0696 PROTEIN C11ORF68"/>
    <property type="match status" value="1"/>
</dbReference>
<protein>
    <recommendedName>
        <fullName evidence="5">DUF1917-domain-containing protein</fullName>
    </recommendedName>
</protein>
<dbReference type="InterPro" id="IPR015034">
    <property type="entry name" value="Bles03"/>
</dbReference>
<dbReference type="Pfam" id="PF08939">
    <property type="entry name" value="Bles03"/>
    <property type="match status" value="1"/>
</dbReference>
<accession>A0ABQ0FWU4</accession>
<comment type="caution">
    <text evidence="3">The sequence shown here is derived from an EMBL/GenBank/DDBJ whole genome shotgun (WGS) entry which is preliminary data.</text>
</comment>
<dbReference type="GeneID" id="98170925"/>